<keyword evidence="2" id="KW-1185">Reference proteome</keyword>
<name>A0A5A7PDH0_STRAF</name>
<sequence>MILSRNTLNTASWHTLNSSTTTSRHVAWRWVQHGGGHGWDWPNTLSHRLNRAAHGLVIRLRVGLPGKSPTHAARGPPVHLGRQIVAIGSREWLAAHLVPWGCDGAVRGSRWLERHLNGSICSCNEMRMLGSDGLTQKGSLRGGRLLYLNAASKETKKLASPDVYARQVPSNNLEKPAKLLDDYYSVQTMGSEQEEPEYQPSFVFPNWNCSAFGEGVPLGDSPEIALRAPPSLTAVKTFRLLGLALDGTFPKVERKTADQKSSWALLP</sequence>
<dbReference type="Proteomes" id="UP000325081">
    <property type="component" value="Unassembled WGS sequence"/>
</dbReference>
<protein>
    <submittedName>
        <fullName evidence="1">IQ-domain 30</fullName>
    </submittedName>
</protein>
<organism evidence="1 2">
    <name type="scientific">Striga asiatica</name>
    <name type="common">Asiatic witchweed</name>
    <name type="synonym">Buchnera asiatica</name>
    <dbReference type="NCBI Taxonomy" id="4170"/>
    <lineage>
        <taxon>Eukaryota</taxon>
        <taxon>Viridiplantae</taxon>
        <taxon>Streptophyta</taxon>
        <taxon>Embryophyta</taxon>
        <taxon>Tracheophyta</taxon>
        <taxon>Spermatophyta</taxon>
        <taxon>Magnoliopsida</taxon>
        <taxon>eudicotyledons</taxon>
        <taxon>Gunneridae</taxon>
        <taxon>Pentapetalae</taxon>
        <taxon>asterids</taxon>
        <taxon>lamiids</taxon>
        <taxon>Lamiales</taxon>
        <taxon>Orobanchaceae</taxon>
        <taxon>Buchnereae</taxon>
        <taxon>Striga</taxon>
    </lineage>
</organism>
<proteinExistence type="predicted"/>
<reference evidence="2" key="1">
    <citation type="journal article" date="2019" name="Curr. Biol.">
        <title>Genome Sequence of Striga asiatica Provides Insight into the Evolution of Plant Parasitism.</title>
        <authorList>
            <person name="Yoshida S."/>
            <person name="Kim S."/>
            <person name="Wafula E.K."/>
            <person name="Tanskanen J."/>
            <person name="Kim Y.M."/>
            <person name="Honaas L."/>
            <person name="Yang Z."/>
            <person name="Spallek T."/>
            <person name="Conn C.E."/>
            <person name="Ichihashi Y."/>
            <person name="Cheong K."/>
            <person name="Cui S."/>
            <person name="Der J.P."/>
            <person name="Gundlach H."/>
            <person name="Jiao Y."/>
            <person name="Hori C."/>
            <person name="Ishida J.K."/>
            <person name="Kasahara H."/>
            <person name="Kiba T."/>
            <person name="Kim M.S."/>
            <person name="Koo N."/>
            <person name="Laohavisit A."/>
            <person name="Lee Y.H."/>
            <person name="Lumba S."/>
            <person name="McCourt P."/>
            <person name="Mortimer J.C."/>
            <person name="Mutuku J.M."/>
            <person name="Nomura T."/>
            <person name="Sasaki-Sekimoto Y."/>
            <person name="Seto Y."/>
            <person name="Wang Y."/>
            <person name="Wakatake T."/>
            <person name="Sakakibara H."/>
            <person name="Demura T."/>
            <person name="Yamaguchi S."/>
            <person name="Yoneyama K."/>
            <person name="Manabe R.I."/>
            <person name="Nelson D.C."/>
            <person name="Schulman A.H."/>
            <person name="Timko M.P."/>
            <person name="dePamphilis C.W."/>
            <person name="Choi D."/>
            <person name="Shirasu K."/>
        </authorList>
    </citation>
    <scope>NUCLEOTIDE SEQUENCE [LARGE SCALE GENOMIC DNA]</scope>
    <source>
        <strain evidence="2">cv. UVA1</strain>
    </source>
</reference>
<accession>A0A5A7PDH0</accession>
<gene>
    <name evidence="1" type="ORF">STAS_06274</name>
</gene>
<evidence type="ECO:0000313" key="2">
    <source>
        <dbReference type="Proteomes" id="UP000325081"/>
    </source>
</evidence>
<dbReference type="AlphaFoldDB" id="A0A5A7PDH0"/>
<dbReference type="EMBL" id="BKCP01004339">
    <property type="protein sequence ID" value="GER30327.1"/>
    <property type="molecule type" value="Genomic_DNA"/>
</dbReference>
<evidence type="ECO:0000313" key="1">
    <source>
        <dbReference type="EMBL" id="GER30327.1"/>
    </source>
</evidence>
<comment type="caution">
    <text evidence="1">The sequence shown here is derived from an EMBL/GenBank/DDBJ whole genome shotgun (WGS) entry which is preliminary data.</text>
</comment>